<protein>
    <submittedName>
        <fullName evidence="1">Uncharacterized protein</fullName>
    </submittedName>
</protein>
<dbReference type="AlphaFoldDB" id="A0A517SEV6"/>
<keyword evidence="2" id="KW-1185">Reference proteome</keyword>
<dbReference type="InParanoid" id="A0A517SEV6"/>
<accession>A0A517SEV6</accession>
<proteinExistence type="predicted"/>
<reference evidence="1 2" key="1">
    <citation type="submission" date="2019-02" db="EMBL/GenBank/DDBJ databases">
        <title>Deep-cultivation of Planctomycetes and their phenomic and genomic characterization uncovers novel biology.</title>
        <authorList>
            <person name="Wiegand S."/>
            <person name="Jogler M."/>
            <person name="Boedeker C."/>
            <person name="Pinto D."/>
            <person name="Vollmers J."/>
            <person name="Rivas-Marin E."/>
            <person name="Kohn T."/>
            <person name="Peeters S.H."/>
            <person name="Heuer A."/>
            <person name="Rast P."/>
            <person name="Oberbeckmann S."/>
            <person name="Bunk B."/>
            <person name="Jeske O."/>
            <person name="Meyerdierks A."/>
            <person name="Storesund J.E."/>
            <person name="Kallscheuer N."/>
            <person name="Luecker S."/>
            <person name="Lage O.M."/>
            <person name="Pohl T."/>
            <person name="Merkel B.J."/>
            <person name="Hornburger P."/>
            <person name="Mueller R.-W."/>
            <person name="Bruemmer F."/>
            <person name="Labrenz M."/>
            <person name="Spormann A.M."/>
            <person name="Op den Camp H."/>
            <person name="Overmann J."/>
            <person name="Amann R."/>
            <person name="Jetten M.S.M."/>
            <person name="Mascher T."/>
            <person name="Medema M.H."/>
            <person name="Devos D.P."/>
            <person name="Kaster A.-K."/>
            <person name="Ovreas L."/>
            <person name="Rohde M."/>
            <person name="Galperin M.Y."/>
            <person name="Jogler C."/>
        </authorList>
    </citation>
    <scope>NUCLEOTIDE SEQUENCE [LARGE SCALE GENOMIC DNA]</scope>
    <source>
        <strain evidence="1 2">Pan44</strain>
    </source>
</reference>
<gene>
    <name evidence="1" type="ORF">Pan44_26970</name>
</gene>
<name>A0A517SEV6_9PLAN</name>
<evidence type="ECO:0000313" key="1">
    <source>
        <dbReference type="EMBL" id="QDT54662.1"/>
    </source>
</evidence>
<dbReference type="Proteomes" id="UP000315700">
    <property type="component" value="Chromosome"/>
</dbReference>
<evidence type="ECO:0000313" key="2">
    <source>
        <dbReference type="Proteomes" id="UP000315700"/>
    </source>
</evidence>
<dbReference type="RefSeq" id="WP_145030500.1">
    <property type="nucleotide sequence ID" value="NZ_CP036271.1"/>
</dbReference>
<sequence>MDAILIDTHAERGLIGTMLENVQPREVDPTWIVSDGARILYLTADRLMRERRLHSPDDYGCAGGCWRTAKANAELIAFEIDRAAIWPGIDGPRWELTQCMDAATLPWLSDFYVDRIKMAATRRLLLDRANELRTRALHPAPLDASTCAMAA</sequence>
<dbReference type="EMBL" id="CP036271">
    <property type="protein sequence ID" value="QDT54662.1"/>
    <property type="molecule type" value="Genomic_DNA"/>
</dbReference>
<dbReference type="KEGG" id="ccos:Pan44_26970"/>
<organism evidence="1 2">
    <name type="scientific">Caulifigura coniformis</name>
    <dbReference type="NCBI Taxonomy" id="2527983"/>
    <lineage>
        <taxon>Bacteria</taxon>
        <taxon>Pseudomonadati</taxon>
        <taxon>Planctomycetota</taxon>
        <taxon>Planctomycetia</taxon>
        <taxon>Planctomycetales</taxon>
        <taxon>Planctomycetaceae</taxon>
        <taxon>Caulifigura</taxon>
    </lineage>
</organism>